<evidence type="ECO:0000256" key="5">
    <source>
        <dbReference type="SAM" id="MobiDB-lite"/>
    </source>
</evidence>
<feature type="compositionally biased region" description="Low complexity" evidence="5">
    <location>
        <begin position="9"/>
        <end position="25"/>
    </location>
</feature>
<dbReference type="Gene3D" id="1.10.600.10">
    <property type="entry name" value="Farnesyl Diphosphate Synthase"/>
    <property type="match status" value="1"/>
</dbReference>
<evidence type="ECO:0000256" key="3">
    <source>
        <dbReference type="ARBA" id="ARBA00022842"/>
    </source>
</evidence>
<dbReference type="EC" id="4.2.3.-" evidence="4"/>
<keyword evidence="4" id="KW-0456">Lyase</keyword>
<keyword evidence="4" id="KW-0479">Metal-binding</keyword>
<dbReference type="Pfam" id="PF19086">
    <property type="entry name" value="Terpene_syn_C_2"/>
    <property type="match status" value="1"/>
</dbReference>
<dbReference type="OrthoDB" id="2861623at2759"/>
<comment type="similarity">
    <text evidence="2 4">Belongs to the terpene synthase family.</text>
</comment>
<name>A0A9W4UPE0_9PLEO</name>
<feature type="region of interest" description="Disordered" evidence="5">
    <location>
        <begin position="1"/>
        <end position="29"/>
    </location>
</feature>
<evidence type="ECO:0000256" key="1">
    <source>
        <dbReference type="ARBA" id="ARBA00001946"/>
    </source>
</evidence>
<dbReference type="GO" id="GO:0046872">
    <property type="term" value="F:metal ion binding"/>
    <property type="evidence" value="ECO:0007669"/>
    <property type="project" value="UniProtKB-KW"/>
</dbReference>
<dbReference type="SFLD" id="SFLDS00005">
    <property type="entry name" value="Isoprenoid_Synthase_Type_I"/>
    <property type="match status" value="1"/>
</dbReference>
<reference evidence="6" key="1">
    <citation type="submission" date="2023-01" db="EMBL/GenBank/DDBJ databases">
        <authorList>
            <person name="Van Ghelder C."/>
            <person name="Rancurel C."/>
        </authorList>
    </citation>
    <scope>NUCLEOTIDE SEQUENCE</scope>
    <source>
        <strain evidence="6">CNCM I-4278</strain>
    </source>
</reference>
<evidence type="ECO:0000313" key="6">
    <source>
        <dbReference type="EMBL" id="CAI6339886.1"/>
    </source>
</evidence>
<sequence>MTQQGSSASTNSMNSQPTSPSSSSTFPCANDVELNQTISKEPAERNQLLAKLRGQTVRIPNLAPLFAHWPTKTNVHLNTIRTDTKSWIDEMSPAGNPTKPLQESDFGLFGATFWPAAQYYKLRTLTYFGIWLFIWDDQIDVNDGAMWNETAAAQTHREQTLAYVRYALGLDDDDAARPPISNPLILNFERVGAALKEAYTVEQNEAVLREMEVFMHMSEREQRMRVAGAIPSIEEFWRCRLGSSGIGLCLAFTEFSFEDMRLPASFFEREDAEVLRRCTITLVGATNDLLSLKKEIERDAIDSLVPLLYYHSGGGLQSAVDEVVAFLGREIKRFDLAADRLTKAYGAGDEDLRRQVGEYVEGCRYFTTGNLEWSMSTRRYGVETVDGEIVMKL</sequence>
<evidence type="ECO:0000256" key="2">
    <source>
        <dbReference type="ARBA" id="ARBA00006333"/>
    </source>
</evidence>
<dbReference type="EMBL" id="CAOQHR010000009">
    <property type="protein sequence ID" value="CAI6339886.1"/>
    <property type="molecule type" value="Genomic_DNA"/>
</dbReference>
<dbReference type="PANTHER" id="PTHR35201:SF4">
    <property type="entry name" value="BETA-PINACENE SYNTHASE-RELATED"/>
    <property type="match status" value="1"/>
</dbReference>
<evidence type="ECO:0000256" key="4">
    <source>
        <dbReference type="RuleBase" id="RU366034"/>
    </source>
</evidence>
<dbReference type="SFLD" id="SFLDG01020">
    <property type="entry name" value="Terpene_Cyclase_Like_2"/>
    <property type="match status" value="1"/>
</dbReference>
<dbReference type="GO" id="GO:0010333">
    <property type="term" value="F:terpene synthase activity"/>
    <property type="evidence" value="ECO:0007669"/>
    <property type="project" value="InterPro"/>
</dbReference>
<dbReference type="InterPro" id="IPR008949">
    <property type="entry name" value="Isoprenoid_synthase_dom_sf"/>
</dbReference>
<dbReference type="PANTHER" id="PTHR35201">
    <property type="entry name" value="TERPENE SYNTHASE"/>
    <property type="match status" value="1"/>
</dbReference>
<keyword evidence="7" id="KW-1185">Reference proteome</keyword>
<keyword evidence="3 4" id="KW-0460">Magnesium</keyword>
<gene>
    <name evidence="6" type="ORF">PDIGIT_LOCUS13050</name>
</gene>
<evidence type="ECO:0000313" key="7">
    <source>
        <dbReference type="Proteomes" id="UP001152607"/>
    </source>
</evidence>
<dbReference type="AlphaFoldDB" id="A0A9W4UPE0"/>
<protein>
    <recommendedName>
        <fullName evidence="4">Terpene synthase</fullName>
        <ecNumber evidence="4">4.2.3.-</ecNumber>
    </recommendedName>
</protein>
<accession>A0A9W4UPE0</accession>
<proteinExistence type="inferred from homology"/>
<dbReference type="GO" id="GO:0008299">
    <property type="term" value="P:isoprenoid biosynthetic process"/>
    <property type="evidence" value="ECO:0007669"/>
    <property type="project" value="UniProtKB-ARBA"/>
</dbReference>
<dbReference type="InterPro" id="IPR034686">
    <property type="entry name" value="Terpene_cyclase-like_2"/>
</dbReference>
<comment type="cofactor">
    <cofactor evidence="1 4">
        <name>Mg(2+)</name>
        <dbReference type="ChEBI" id="CHEBI:18420"/>
    </cofactor>
</comment>
<dbReference type="Proteomes" id="UP001152607">
    <property type="component" value="Unassembled WGS sequence"/>
</dbReference>
<organism evidence="6 7">
    <name type="scientific">Periconia digitata</name>
    <dbReference type="NCBI Taxonomy" id="1303443"/>
    <lineage>
        <taxon>Eukaryota</taxon>
        <taxon>Fungi</taxon>
        <taxon>Dikarya</taxon>
        <taxon>Ascomycota</taxon>
        <taxon>Pezizomycotina</taxon>
        <taxon>Dothideomycetes</taxon>
        <taxon>Pleosporomycetidae</taxon>
        <taxon>Pleosporales</taxon>
        <taxon>Massarineae</taxon>
        <taxon>Periconiaceae</taxon>
        <taxon>Periconia</taxon>
    </lineage>
</organism>
<dbReference type="SUPFAM" id="SSF48576">
    <property type="entry name" value="Terpenoid synthases"/>
    <property type="match status" value="1"/>
</dbReference>
<comment type="caution">
    <text evidence="6">The sequence shown here is derived from an EMBL/GenBank/DDBJ whole genome shotgun (WGS) entry which is preliminary data.</text>
</comment>